<dbReference type="PANTHER" id="PTHR12526:SF595">
    <property type="entry name" value="BLL5217 PROTEIN"/>
    <property type="match status" value="1"/>
</dbReference>
<dbReference type="InterPro" id="IPR028098">
    <property type="entry name" value="Glyco_trans_4-like_N"/>
</dbReference>
<dbReference type="EMBL" id="RCZI01000002">
    <property type="protein sequence ID" value="TPG29372.1"/>
    <property type="molecule type" value="Genomic_DNA"/>
</dbReference>
<evidence type="ECO:0000259" key="1">
    <source>
        <dbReference type="Pfam" id="PF13439"/>
    </source>
</evidence>
<sequence>MHVLIVHNAVIPVFTYGGTERVVWNLGRKLVELGHRVTFLVPEGSQCDFAPLLPLQSDRPWHEQVPRDVDLVHFHFDPRLSDAGALGTPFVFTEHGNAHRARPLPRNTIFLSGDHAARYGSTEFVHNGLDWSTYGGVDFTRPRTYAHFLGKGSWPVKNLAGAIAVARRARVELEVLGAGRFSFRRSVRMTLSRRVRFHGMVGGREKSALLNGSRGIVFPVRWHEPFGLAVIESLYFGCPVFATPYGSLPELVPGDCGVLAADASTLAQALSDRTFDARACHAHAVGHFGAEKMAVGYLRCYERVLAGELLNRASPAIRGEARSLPWRG</sequence>
<keyword evidence="2" id="KW-0808">Transferase</keyword>
<dbReference type="Pfam" id="PF13692">
    <property type="entry name" value="Glyco_trans_1_4"/>
    <property type="match status" value="1"/>
</dbReference>
<dbReference type="OrthoDB" id="267270at2"/>
<gene>
    <name evidence="2" type="ORF">EAH82_06870</name>
</gene>
<evidence type="ECO:0000313" key="2">
    <source>
        <dbReference type="EMBL" id="TPG29372.1"/>
    </source>
</evidence>
<dbReference type="SUPFAM" id="SSF53756">
    <property type="entry name" value="UDP-Glycosyltransferase/glycogen phosphorylase"/>
    <property type="match status" value="1"/>
</dbReference>
<organism evidence="2 3">
    <name type="scientific">Variovorax guangxiensis</name>
    <dbReference type="NCBI Taxonomy" id="1775474"/>
    <lineage>
        <taxon>Bacteria</taxon>
        <taxon>Pseudomonadati</taxon>
        <taxon>Pseudomonadota</taxon>
        <taxon>Betaproteobacteria</taxon>
        <taxon>Burkholderiales</taxon>
        <taxon>Comamonadaceae</taxon>
        <taxon>Variovorax</taxon>
    </lineage>
</organism>
<accession>A0A502DY64</accession>
<dbReference type="GO" id="GO:0016757">
    <property type="term" value="F:glycosyltransferase activity"/>
    <property type="evidence" value="ECO:0007669"/>
    <property type="project" value="UniProtKB-ARBA"/>
</dbReference>
<evidence type="ECO:0000313" key="3">
    <source>
        <dbReference type="Proteomes" id="UP000319212"/>
    </source>
</evidence>
<dbReference type="Pfam" id="PF13439">
    <property type="entry name" value="Glyco_transf_4"/>
    <property type="match status" value="1"/>
</dbReference>
<dbReference type="RefSeq" id="WP_140841830.1">
    <property type="nucleotide sequence ID" value="NZ_RCZI01000002.1"/>
</dbReference>
<protein>
    <submittedName>
        <fullName evidence="2">Glycosyltransferase family 4 protein</fullName>
    </submittedName>
</protein>
<dbReference type="Gene3D" id="3.40.50.2000">
    <property type="entry name" value="Glycogen Phosphorylase B"/>
    <property type="match status" value="2"/>
</dbReference>
<comment type="caution">
    <text evidence="2">The sequence shown here is derived from an EMBL/GenBank/DDBJ whole genome shotgun (WGS) entry which is preliminary data.</text>
</comment>
<dbReference type="PANTHER" id="PTHR12526">
    <property type="entry name" value="GLYCOSYLTRANSFERASE"/>
    <property type="match status" value="1"/>
</dbReference>
<dbReference type="AlphaFoldDB" id="A0A502DY64"/>
<name>A0A502DY64_9BURK</name>
<dbReference type="Proteomes" id="UP000319212">
    <property type="component" value="Unassembled WGS sequence"/>
</dbReference>
<feature type="domain" description="Glycosyltransferase subfamily 4-like N-terminal" evidence="1">
    <location>
        <begin position="16"/>
        <end position="102"/>
    </location>
</feature>
<reference evidence="2 3" key="1">
    <citation type="journal article" date="2019" name="Environ. Microbiol.">
        <title>Species interactions and distinct microbial communities in high Arctic permafrost affected cryosols are associated with the CH4 and CO2 gas fluxes.</title>
        <authorList>
            <person name="Altshuler I."/>
            <person name="Hamel J."/>
            <person name="Turney S."/>
            <person name="Magnuson E."/>
            <person name="Levesque R."/>
            <person name="Greer C."/>
            <person name="Whyte L.G."/>
        </authorList>
    </citation>
    <scope>NUCLEOTIDE SEQUENCE [LARGE SCALE GENOMIC DNA]</scope>
    <source>
        <strain evidence="2 3">S06.C</strain>
    </source>
</reference>
<proteinExistence type="predicted"/>